<dbReference type="Pfam" id="PF19060">
    <property type="entry name" value="DVNP"/>
    <property type="match status" value="1"/>
</dbReference>
<dbReference type="GO" id="GO:0003677">
    <property type="term" value="F:DNA binding"/>
    <property type="evidence" value="ECO:0007669"/>
    <property type="project" value="InterPro"/>
</dbReference>
<dbReference type="GO" id="GO:0051276">
    <property type="term" value="P:chromosome organization"/>
    <property type="evidence" value="ECO:0007669"/>
    <property type="project" value="InterPro"/>
</dbReference>
<reference evidence="1" key="1">
    <citation type="journal article" date="2020" name="Nature">
        <title>Giant virus diversity and host interactions through global metagenomics.</title>
        <authorList>
            <person name="Schulz F."/>
            <person name="Roux S."/>
            <person name="Paez-Espino D."/>
            <person name="Jungbluth S."/>
            <person name="Walsh D.A."/>
            <person name="Denef V.J."/>
            <person name="McMahon K.D."/>
            <person name="Konstantinidis K.T."/>
            <person name="Eloe-Fadrosh E.A."/>
            <person name="Kyrpides N.C."/>
            <person name="Woyke T."/>
        </authorList>
    </citation>
    <scope>NUCLEOTIDE SEQUENCE</scope>
    <source>
        <strain evidence="1">GVMAG-M-3300010157-4</strain>
    </source>
</reference>
<proteinExistence type="predicted"/>
<organism evidence="1">
    <name type="scientific">viral metagenome</name>
    <dbReference type="NCBI Taxonomy" id="1070528"/>
    <lineage>
        <taxon>unclassified sequences</taxon>
        <taxon>metagenomes</taxon>
        <taxon>organismal metagenomes</taxon>
    </lineage>
</organism>
<dbReference type="InterPro" id="IPR043928">
    <property type="entry name" value="DNVP"/>
</dbReference>
<accession>A0A6C0B707</accession>
<dbReference type="EMBL" id="MN739080">
    <property type="protein sequence ID" value="QHS87278.1"/>
    <property type="molecule type" value="Genomic_DNA"/>
</dbReference>
<dbReference type="AlphaFoldDB" id="A0A6C0B707"/>
<sequence length="96" mass="11026">MKKPVRQPDGFYHVDGKKYPELFGSRTQVHNKTAYKTTGGLTISQLVMNKWGRIVSAKKHATAKKEKRLEKHGFFAKKGKFGYVKKTARKSRSSRK</sequence>
<protein>
    <submittedName>
        <fullName evidence="1">Uncharacterized protein</fullName>
    </submittedName>
</protein>
<name>A0A6C0B707_9ZZZZ</name>
<evidence type="ECO:0000313" key="1">
    <source>
        <dbReference type="EMBL" id="QHS87278.1"/>
    </source>
</evidence>